<comment type="caution">
    <text evidence="5">The sequence shown here is derived from an EMBL/GenBank/DDBJ whole genome shotgun (WGS) entry which is preliminary data.</text>
</comment>
<keyword evidence="2" id="KW-0547">Nucleotide-binding</keyword>
<dbReference type="GO" id="GO:0043190">
    <property type="term" value="C:ATP-binding cassette (ABC) transporter complex"/>
    <property type="evidence" value="ECO:0007669"/>
    <property type="project" value="InterPro"/>
</dbReference>
<dbReference type="PANTHER" id="PTHR42781:SF4">
    <property type="entry name" value="SPERMIDINE_PUTRESCINE IMPORT ATP-BINDING PROTEIN POTA"/>
    <property type="match status" value="1"/>
</dbReference>
<dbReference type="Proteomes" id="UP000613255">
    <property type="component" value="Unassembled WGS sequence"/>
</dbReference>
<dbReference type="InterPro" id="IPR050093">
    <property type="entry name" value="ABC_SmlMolc_Importer"/>
</dbReference>
<evidence type="ECO:0000256" key="2">
    <source>
        <dbReference type="ARBA" id="ARBA00022741"/>
    </source>
</evidence>
<dbReference type="Pfam" id="PF08402">
    <property type="entry name" value="TOBE_2"/>
    <property type="match status" value="1"/>
</dbReference>
<dbReference type="GO" id="GO:0005524">
    <property type="term" value="F:ATP binding"/>
    <property type="evidence" value="ECO:0007669"/>
    <property type="project" value="UniProtKB-KW"/>
</dbReference>
<gene>
    <name evidence="5" type="ORF">JAO82_13365</name>
</gene>
<dbReference type="PROSITE" id="PS50893">
    <property type="entry name" value="ABC_TRANSPORTER_2"/>
    <property type="match status" value="1"/>
</dbReference>
<dbReference type="SMART" id="SM00382">
    <property type="entry name" value="AAA"/>
    <property type="match status" value="1"/>
</dbReference>
<keyword evidence="3 5" id="KW-0067">ATP-binding</keyword>
<evidence type="ECO:0000256" key="1">
    <source>
        <dbReference type="ARBA" id="ARBA00022448"/>
    </source>
</evidence>
<dbReference type="PROSITE" id="PS00211">
    <property type="entry name" value="ABC_TRANSPORTER_1"/>
    <property type="match status" value="1"/>
</dbReference>
<dbReference type="Gene3D" id="3.40.50.300">
    <property type="entry name" value="P-loop containing nucleotide triphosphate hydrolases"/>
    <property type="match status" value="1"/>
</dbReference>
<name>A0A934M1J6_9RHOB</name>
<protein>
    <submittedName>
        <fullName evidence="5">ABC transporter ATP-binding protein</fullName>
    </submittedName>
</protein>
<feature type="domain" description="ABC transporter" evidence="4">
    <location>
        <begin position="7"/>
        <end position="238"/>
    </location>
</feature>
<reference evidence="5" key="1">
    <citation type="submission" date="2020-12" db="EMBL/GenBank/DDBJ databases">
        <title>Pontibaca salina gen. nov., sp. nov., isolated from marine sediment.</title>
        <authorList>
            <person name="Bo J."/>
            <person name="Wang S."/>
            <person name="Song X."/>
            <person name="Du Z."/>
        </authorList>
    </citation>
    <scope>NUCLEOTIDE SEQUENCE</scope>
    <source>
        <strain evidence="5">S1109L</strain>
    </source>
</reference>
<dbReference type="EMBL" id="JAEIJD010000015">
    <property type="protein sequence ID" value="MBI6630868.1"/>
    <property type="molecule type" value="Genomic_DNA"/>
</dbReference>
<dbReference type="SUPFAM" id="SSF52540">
    <property type="entry name" value="P-loop containing nucleoside triphosphate hydrolases"/>
    <property type="match status" value="1"/>
</dbReference>
<dbReference type="RefSeq" id="WP_198686892.1">
    <property type="nucleotide sequence ID" value="NZ_JAEIJD010000015.1"/>
</dbReference>
<dbReference type="GO" id="GO:0022857">
    <property type="term" value="F:transmembrane transporter activity"/>
    <property type="evidence" value="ECO:0007669"/>
    <property type="project" value="InterPro"/>
</dbReference>
<evidence type="ECO:0000256" key="3">
    <source>
        <dbReference type="ARBA" id="ARBA00022840"/>
    </source>
</evidence>
<dbReference type="SUPFAM" id="SSF50331">
    <property type="entry name" value="MOP-like"/>
    <property type="match status" value="1"/>
</dbReference>
<dbReference type="InterPro" id="IPR013611">
    <property type="entry name" value="Transp-assoc_OB_typ2"/>
</dbReference>
<sequence>MPANPILRLKSVRKTFGHFTALHGIDLAIEEGEFFTIVGPSGSGKSTIIRLLVGMDELTSGEIWLRDKRIDQIPANLRPTCMVFQSLALFPHMSVGQNIEFPLKLRKIDPAKRKARAIELLQLLHLPASYYDKRVTECSGGERQRVALARALAFDPEILFFDEPLSALDYRLRKSLEKELKDLHARTGKTFVYITHSLEEALVMSDRIAIMKSGRFEQISDADEIYSKPVSRFVAEFMGEVNLFQVTASDGRIEGAGLIAAPGDATSTMAERITAARDATLMIRPEYVQFLADGQVADFEISGTLNGIYALGSRIHYEVKTGSGQILTVEKLREDRYDGSQGDTVRLGWSAASAHVIEDTPFEEKVA</sequence>
<dbReference type="InterPro" id="IPR027417">
    <property type="entry name" value="P-loop_NTPase"/>
</dbReference>
<proteinExistence type="predicted"/>
<evidence type="ECO:0000259" key="4">
    <source>
        <dbReference type="PROSITE" id="PS50893"/>
    </source>
</evidence>
<dbReference type="Pfam" id="PF00005">
    <property type="entry name" value="ABC_tran"/>
    <property type="match status" value="1"/>
</dbReference>
<dbReference type="PANTHER" id="PTHR42781">
    <property type="entry name" value="SPERMIDINE/PUTRESCINE IMPORT ATP-BINDING PROTEIN POTA"/>
    <property type="match status" value="1"/>
</dbReference>
<dbReference type="InterPro" id="IPR017871">
    <property type="entry name" value="ABC_transporter-like_CS"/>
</dbReference>
<dbReference type="FunFam" id="3.40.50.300:FF:000425">
    <property type="entry name" value="Probable ABC transporter, ATP-binding subunit"/>
    <property type="match status" value="1"/>
</dbReference>
<dbReference type="Gene3D" id="2.40.50.100">
    <property type="match status" value="1"/>
</dbReference>
<evidence type="ECO:0000313" key="5">
    <source>
        <dbReference type="EMBL" id="MBI6630868.1"/>
    </source>
</evidence>
<dbReference type="GO" id="GO:0016887">
    <property type="term" value="F:ATP hydrolysis activity"/>
    <property type="evidence" value="ECO:0007669"/>
    <property type="project" value="InterPro"/>
</dbReference>
<evidence type="ECO:0000313" key="6">
    <source>
        <dbReference type="Proteomes" id="UP000613255"/>
    </source>
</evidence>
<accession>A0A934M1J6</accession>
<dbReference type="GO" id="GO:0015697">
    <property type="term" value="P:quaternary ammonium group transport"/>
    <property type="evidence" value="ECO:0007669"/>
    <property type="project" value="UniProtKB-ARBA"/>
</dbReference>
<organism evidence="5 6">
    <name type="scientific">Pontibaca salina</name>
    <dbReference type="NCBI Taxonomy" id="2795731"/>
    <lineage>
        <taxon>Bacteria</taxon>
        <taxon>Pseudomonadati</taxon>
        <taxon>Pseudomonadota</taxon>
        <taxon>Alphaproteobacteria</taxon>
        <taxon>Rhodobacterales</taxon>
        <taxon>Roseobacteraceae</taxon>
        <taxon>Pontibaca</taxon>
    </lineage>
</organism>
<dbReference type="AlphaFoldDB" id="A0A934M1J6"/>
<dbReference type="InterPro" id="IPR003439">
    <property type="entry name" value="ABC_transporter-like_ATP-bd"/>
</dbReference>
<keyword evidence="6" id="KW-1185">Reference proteome</keyword>
<dbReference type="InterPro" id="IPR008995">
    <property type="entry name" value="Mo/tungstate-bd_C_term_dom"/>
</dbReference>
<dbReference type="InterPro" id="IPR003593">
    <property type="entry name" value="AAA+_ATPase"/>
</dbReference>
<keyword evidence="1" id="KW-0813">Transport</keyword>